<dbReference type="AlphaFoldDB" id="B4FBS7"/>
<evidence type="ECO:0000313" key="1">
    <source>
        <dbReference type="EMBL" id="ACF79570.1"/>
    </source>
</evidence>
<proteinExistence type="evidence at transcript level"/>
<organism evidence="1">
    <name type="scientific">Zea mays</name>
    <name type="common">Maize</name>
    <dbReference type="NCBI Taxonomy" id="4577"/>
    <lineage>
        <taxon>Eukaryota</taxon>
        <taxon>Viridiplantae</taxon>
        <taxon>Streptophyta</taxon>
        <taxon>Embryophyta</taxon>
        <taxon>Tracheophyta</taxon>
        <taxon>Spermatophyta</taxon>
        <taxon>Magnoliopsida</taxon>
        <taxon>Liliopsida</taxon>
        <taxon>Poales</taxon>
        <taxon>Poaceae</taxon>
        <taxon>PACMAD clade</taxon>
        <taxon>Panicoideae</taxon>
        <taxon>Andropogonodae</taxon>
        <taxon>Andropogoneae</taxon>
        <taxon>Tripsacinae</taxon>
        <taxon>Zea</taxon>
    </lineage>
</organism>
<name>B4FBS7_MAIZE</name>
<sequence>MMELKSRYQMEVRVQTCQIFIGNKHSVWRCQTMAQLGYQAHRLFQGY</sequence>
<reference evidence="1" key="1">
    <citation type="journal article" date="2009" name="PLoS Genet.">
        <title>Sequencing, mapping, and analysis of 27,455 maize full-length cDNAs.</title>
        <authorList>
            <person name="Soderlund C."/>
            <person name="Descour A."/>
            <person name="Kudrna D."/>
            <person name="Bomhoff M."/>
            <person name="Boyd L."/>
            <person name="Currie J."/>
            <person name="Angelova A."/>
            <person name="Collura K."/>
            <person name="Wissotski M."/>
            <person name="Ashley E."/>
            <person name="Morrow D."/>
            <person name="Fernandes J."/>
            <person name="Walbot V."/>
            <person name="Yu Y."/>
        </authorList>
    </citation>
    <scope>NUCLEOTIDE SEQUENCE</scope>
    <source>
        <strain evidence="1">B73</strain>
    </source>
</reference>
<protein>
    <submittedName>
        <fullName evidence="1">Uncharacterized protein</fullName>
    </submittedName>
</protein>
<accession>B4FBS7</accession>
<dbReference type="EMBL" id="BT034565">
    <property type="protein sequence ID" value="ACF79570.1"/>
    <property type="molecule type" value="mRNA"/>
</dbReference>